<evidence type="ECO:0000256" key="7">
    <source>
        <dbReference type="RuleBase" id="RU368003"/>
    </source>
</evidence>
<evidence type="ECO:0000256" key="3">
    <source>
        <dbReference type="ARBA" id="ARBA00015212"/>
    </source>
</evidence>
<keyword evidence="7" id="KW-0963">Cytoplasm</keyword>
<dbReference type="GO" id="GO:0010468">
    <property type="term" value="P:regulation of gene expression"/>
    <property type="evidence" value="ECO:0007669"/>
    <property type="project" value="TreeGrafter"/>
</dbReference>
<feature type="region of interest" description="Disordered" evidence="8">
    <location>
        <begin position="122"/>
        <end position="142"/>
    </location>
</feature>
<dbReference type="AlphaFoldDB" id="A0A0L7LJ51"/>
<dbReference type="STRING" id="104452.A0A0L7LJ51"/>
<evidence type="ECO:0000256" key="5">
    <source>
        <dbReference type="ARBA" id="ARBA00022884"/>
    </source>
</evidence>
<gene>
    <name evidence="9" type="ORF">OBRU01_07441</name>
</gene>
<dbReference type="InterPro" id="IPR011082">
    <property type="entry name" value="Exosome-assoc_fac/DNA_repair"/>
</dbReference>
<dbReference type="GO" id="GO:0000178">
    <property type="term" value="C:exosome (RNase complex)"/>
    <property type="evidence" value="ECO:0007669"/>
    <property type="project" value="TreeGrafter"/>
</dbReference>
<dbReference type="Proteomes" id="UP000037510">
    <property type="component" value="Unassembled WGS sequence"/>
</dbReference>
<evidence type="ECO:0000256" key="1">
    <source>
        <dbReference type="ARBA" id="ARBA00004123"/>
    </source>
</evidence>
<keyword evidence="4 7" id="KW-0698">rRNA processing</keyword>
<evidence type="ECO:0000313" key="10">
    <source>
        <dbReference type="Proteomes" id="UP000037510"/>
    </source>
</evidence>
<dbReference type="Pfam" id="PF04000">
    <property type="entry name" value="Sas10_Utp3"/>
    <property type="match status" value="1"/>
</dbReference>
<dbReference type="PANTHER" id="PTHR15341:SF3">
    <property type="entry name" value="NUCLEAR NUCLEIC ACID-BINDING PROTEIN C1D"/>
    <property type="match status" value="1"/>
</dbReference>
<reference evidence="9 10" key="1">
    <citation type="journal article" date="2015" name="Genome Biol. Evol.">
        <title>The genome of winter moth (Operophtera brumata) provides a genomic perspective on sexual dimorphism and phenology.</title>
        <authorList>
            <person name="Derks M.F."/>
            <person name="Smit S."/>
            <person name="Salis L."/>
            <person name="Schijlen E."/>
            <person name="Bossers A."/>
            <person name="Mateman C."/>
            <person name="Pijl A.S."/>
            <person name="de Ridder D."/>
            <person name="Groenen M.A."/>
            <person name="Visser M.E."/>
            <person name="Megens H.J."/>
        </authorList>
    </citation>
    <scope>NUCLEOTIDE SEQUENCE [LARGE SCALE GENOMIC DNA]</scope>
    <source>
        <strain evidence="9">WM2013NL</strain>
        <tissue evidence="9">Head and thorax</tissue>
    </source>
</reference>
<evidence type="ECO:0000256" key="8">
    <source>
        <dbReference type="SAM" id="MobiDB-lite"/>
    </source>
</evidence>
<comment type="caution">
    <text evidence="9">The sequence shown here is derived from an EMBL/GenBank/DDBJ whole genome shotgun (WGS) entry which is preliminary data.</text>
</comment>
<comment type="similarity">
    <text evidence="2 7">Belongs to the C1D family.</text>
</comment>
<evidence type="ECO:0000313" key="9">
    <source>
        <dbReference type="EMBL" id="KOB75477.1"/>
    </source>
</evidence>
<dbReference type="GO" id="GO:0005737">
    <property type="term" value="C:cytoplasm"/>
    <property type="evidence" value="ECO:0007669"/>
    <property type="project" value="UniProtKB-SubCell"/>
</dbReference>
<dbReference type="InterPro" id="IPR007146">
    <property type="entry name" value="Sas10/Utp3/C1D"/>
</dbReference>
<keyword evidence="6 7" id="KW-0539">Nucleus</keyword>
<keyword evidence="10" id="KW-1185">Reference proteome</keyword>
<evidence type="ECO:0000256" key="2">
    <source>
        <dbReference type="ARBA" id="ARBA00009154"/>
    </source>
</evidence>
<comment type="function">
    <text evidence="7">Plays a role in the recruitment of the exosome to pre-rRNA to mediate the 3'-5' end processing of the 5.8S rRNA.</text>
</comment>
<dbReference type="GO" id="GO:0005730">
    <property type="term" value="C:nucleolus"/>
    <property type="evidence" value="ECO:0007669"/>
    <property type="project" value="UniProtKB-SubCell"/>
</dbReference>
<accession>A0A0L7LJ51</accession>
<keyword evidence="7" id="KW-0238">DNA-binding</keyword>
<evidence type="ECO:0000256" key="6">
    <source>
        <dbReference type="ARBA" id="ARBA00023242"/>
    </source>
</evidence>
<evidence type="ECO:0000256" key="4">
    <source>
        <dbReference type="ARBA" id="ARBA00022552"/>
    </source>
</evidence>
<protein>
    <recommendedName>
        <fullName evidence="3 7">Nuclear nucleic acid-binding protein C1D</fullName>
    </recommendedName>
</protein>
<dbReference type="EMBL" id="JTDY01000907">
    <property type="protein sequence ID" value="KOB75477.1"/>
    <property type="molecule type" value="Genomic_DNA"/>
</dbReference>
<sequence>MDWDLKYGELTKDLDFVSKCDNLKEDLMGVQKVLDQLLPLKAQYDKLPLAAQIELDLFLAFMLNSLHWVNLRIQGIDPTKHPIKGELQRIKATMLKWQQVKDKDKRPTVNLPVAKRFVRSGLYDHQNATPPNKKIRFEDSDE</sequence>
<comment type="subunit">
    <text evidence="7">Monomer and homodimer.</text>
</comment>
<name>A0A0L7LJ51_OPEBR</name>
<organism evidence="9 10">
    <name type="scientific">Operophtera brumata</name>
    <name type="common">Winter moth</name>
    <name type="synonym">Phalaena brumata</name>
    <dbReference type="NCBI Taxonomy" id="104452"/>
    <lineage>
        <taxon>Eukaryota</taxon>
        <taxon>Metazoa</taxon>
        <taxon>Ecdysozoa</taxon>
        <taxon>Arthropoda</taxon>
        <taxon>Hexapoda</taxon>
        <taxon>Insecta</taxon>
        <taxon>Pterygota</taxon>
        <taxon>Neoptera</taxon>
        <taxon>Endopterygota</taxon>
        <taxon>Lepidoptera</taxon>
        <taxon>Glossata</taxon>
        <taxon>Ditrysia</taxon>
        <taxon>Geometroidea</taxon>
        <taxon>Geometridae</taxon>
        <taxon>Larentiinae</taxon>
        <taxon>Operophtera</taxon>
    </lineage>
</organism>
<keyword evidence="5 7" id="KW-0694">RNA-binding</keyword>
<proteinExistence type="inferred from homology"/>
<dbReference type="PANTHER" id="PTHR15341">
    <property type="entry name" value="SUN-COR STEROID HORMONE RECEPTOR CO-REPRESSOR"/>
    <property type="match status" value="1"/>
</dbReference>
<dbReference type="OrthoDB" id="1421013at2759"/>
<dbReference type="GO" id="GO:0003677">
    <property type="term" value="F:DNA binding"/>
    <property type="evidence" value="ECO:0007669"/>
    <property type="project" value="UniProtKB-KW"/>
</dbReference>
<dbReference type="GO" id="GO:0003723">
    <property type="term" value="F:RNA binding"/>
    <property type="evidence" value="ECO:0007669"/>
    <property type="project" value="UniProtKB-UniRule"/>
</dbReference>
<dbReference type="GO" id="GO:0000460">
    <property type="term" value="P:maturation of 5.8S rRNA"/>
    <property type="evidence" value="ECO:0007669"/>
    <property type="project" value="TreeGrafter"/>
</dbReference>
<comment type="subcellular location">
    <subcellularLocation>
        <location evidence="7">Cytoplasm</location>
    </subcellularLocation>
    <subcellularLocation>
        <location evidence="7">Nucleus</location>
        <location evidence="7">Nucleolus</location>
    </subcellularLocation>
    <subcellularLocation>
        <location evidence="1 7">Nucleus</location>
    </subcellularLocation>
</comment>